<keyword evidence="1" id="KW-1133">Transmembrane helix</keyword>
<evidence type="ECO:0000256" key="1">
    <source>
        <dbReference type="SAM" id="Phobius"/>
    </source>
</evidence>
<dbReference type="KEGG" id="rhoz:GXP67_13270"/>
<evidence type="ECO:0008006" key="4">
    <source>
        <dbReference type="Google" id="ProtNLM"/>
    </source>
</evidence>
<dbReference type="RefSeq" id="WP_162443556.1">
    <property type="nucleotide sequence ID" value="NZ_CP048222.1"/>
</dbReference>
<feature type="transmembrane region" description="Helical" evidence="1">
    <location>
        <begin position="70"/>
        <end position="91"/>
    </location>
</feature>
<evidence type="ECO:0000313" key="2">
    <source>
        <dbReference type="EMBL" id="QHT67527.1"/>
    </source>
</evidence>
<feature type="transmembrane region" description="Helical" evidence="1">
    <location>
        <begin position="237"/>
        <end position="257"/>
    </location>
</feature>
<protein>
    <recommendedName>
        <fullName evidence="4">HTTM domain-containing protein</fullName>
    </recommendedName>
</protein>
<name>A0A6C0GHV2_9BACT</name>
<feature type="transmembrane region" description="Helical" evidence="1">
    <location>
        <begin position="333"/>
        <end position="355"/>
    </location>
</feature>
<feature type="transmembrane region" description="Helical" evidence="1">
    <location>
        <begin position="183"/>
        <end position="201"/>
    </location>
</feature>
<dbReference type="AlphaFoldDB" id="A0A6C0GHV2"/>
<evidence type="ECO:0000313" key="3">
    <source>
        <dbReference type="Proteomes" id="UP000480178"/>
    </source>
</evidence>
<feature type="transmembrane region" description="Helical" evidence="1">
    <location>
        <begin position="208"/>
        <end position="225"/>
    </location>
</feature>
<accession>A0A6C0GHV2</accession>
<gene>
    <name evidence="2" type="ORF">GXP67_13270</name>
</gene>
<dbReference type="Proteomes" id="UP000480178">
    <property type="component" value="Chromosome"/>
</dbReference>
<dbReference type="EMBL" id="CP048222">
    <property type="protein sequence ID" value="QHT67527.1"/>
    <property type="molecule type" value="Genomic_DNA"/>
</dbReference>
<organism evidence="2 3">
    <name type="scientific">Rhodocytophaga rosea</name>
    <dbReference type="NCBI Taxonomy" id="2704465"/>
    <lineage>
        <taxon>Bacteria</taxon>
        <taxon>Pseudomonadati</taxon>
        <taxon>Bacteroidota</taxon>
        <taxon>Cytophagia</taxon>
        <taxon>Cytophagales</taxon>
        <taxon>Rhodocytophagaceae</taxon>
        <taxon>Rhodocytophaga</taxon>
    </lineage>
</organism>
<keyword evidence="1" id="KW-0812">Transmembrane</keyword>
<proteinExistence type="predicted"/>
<feature type="transmembrane region" description="Helical" evidence="1">
    <location>
        <begin position="6"/>
        <end position="24"/>
    </location>
</feature>
<feature type="transmembrane region" description="Helical" evidence="1">
    <location>
        <begin position="302"/>
        <end position="327"/>
    </location>
</feature>
<reference evidence="2 3" key="1">
    <citation type="submission" date="2020-01" db="EMBL/GenBank/DDBJ databases">
        <authorList>
            <person name="Kim M.K."/>
        </authorList>
    </citation>
    <scope>NUCLEOTIDE SEQUENCE [LARGE SCALE GENOMIC DNA]</scope>
    <source>
        <strain evidence="2 3">172606-1</strain>
    </source>
</reference>
<keyword evidence="3" id="KW-1185">Reference proteome</keyword>
<feature type="transmembrane region" description="Helical" evidence="1">
    <location>
        <begin position="111"/>
        <end position="130"/>
    </location>
</feature>
<feature type="transmembrane region" description="Helical" evidence="1">
    <location>
        <begin position="151"/>
        <end position="177"/>
    </location>
</feature>
<keyword evidence="1" id="KW-0472">Membrane</keyword>
<sequence>MKKTGYLIWLLLIGLQVAVYYMLFRNLVEAAYQNQAPAWFNNLVQAIYPRFTVEKHRFDIHFFLQKADQVVWRFYGLQVMVLAGLYSFRFLPGFRTRFIDFWQRPVSVMQVRILSIVFYSGILFFTYEWYGYLSELSKAKAFYQPLQLLRLLHIGFPAPTLLLILCIMLWLSCVAVILNFKPVISASITTFLFILLQGWLYSFEKLDHTFSTLTYAAMIMPFLIYEQYKSIELNQKWLSGWALQLICVCIALAYLLAGLEKILISGWHWIDSDTFRSYIYLHQAPLGLEIAKSQWLCKVLPALALLFQIGFIGILILRKFIILFLIAGVGFHIGTYLLLGVGGYANPWIFVYIFFIDWDKLSIPDTILTSKKSSV</sequence>